<name>A0A2Z4ADK8_9BACT</name>
<evidence type="ECO:0000313" key="1">
    <source>
        <dbReference type="EMBL" id="AWT60141.1"/>
    </source>
</evidence>
<proteinExistence type="predicted"/>
<sequence length="407" mass="47136">MSGMVINEMKGDLLLCSWGDTLQAEQEEHRLNTPERIRDALIEWKEKYNLAGVLWRQERWLDKFANIHPHAYNKVSKYGEAAPQAEGYEITHSVDDAVVACEAAREAGIKIFCYIDMFDEGQPFHVDSWNNNHYYWESKFFAKHPEFYACDRTWQNKHWGVPEYAYDQVRDYKCREELAYLVDNYSWDGVYISTRGHRLSAVNGDQYGFNEPIVSAFAERYGVDILTQNFDLEAWRRLRGEFVTQYIREVRTLCEERGLELGIGVPPGDYFGPPLGNLYLDWHTWVQDRLIDFIVVGHANIVGRHLRFGYGYLNSYFEGEFGLPPLPKILANDYAPLCQQNQVGLWASLMIRQRLAQVYGRPYTNEMLRGIPNLNGLQWSWASKGDKMLTVDLGNAPWASDLAPEGV</sequence>
<evidence type="ECO:0000313" key="2">
    <source>
        <dbReference type="Proteomes" id="UP000247465"/>
    </source>
</evidence>
<dbReference type="Proteomes" id="UP000247465">
    <property type="component" value="Chromosome"/>
</dbReference>
<dbReference type="EMBL" id="CP029803">
    <property type="protein sequence ID" value="AWT60141.1"/>
    <property type="molecule type" value="Genomic_DNA"/>
</dbReference>
<dbReference type="AlphaFoldDB" id="A0A2Z4ADK8"/>
<protein>
    <recommendedName>
        <fullName evidence="3">Glycosyl hydrolase-like 10 domain-containing protein</fullName>
    </recommendedName>
</protein>
<reference evidence="1 2" key="1">
    <citation type="submission" date="2018-06" db="EMBL/GenBank/DDBJ databases">
        <title>Draft Genome Sequence of a Novel Marine Bacterium Related to the Verrucomicrobia.</title>
        <authorList>
            <person name="Vosseberg J."/>
            <person name="Martijn J."/>
            <person name="Ettema T.J.G."/>
        </authorList>
    </citation>
    <scope>NUCLEOTIDE SEQUENCE [LARGE SCALE GENOMIC DNA]</scope>
    <source>
        <strain evidence="1">TARA_B100001123</strain>
    </source>
</reference>
<accession>A0A2Z4ADK8</accession>
<gene>
    <name evidence="1" type="ORF">DF168_01342</name>
</gene>
<dbReference type="KEGG" id="mtar:DF168_01342"/>
<organism evidence="1 2">
    <name type="scientific">Candidatus Moanibacter tarae</name>
    <dbReference type="NCBI Taxonomy" id="2200854"/>
    <lineage>
        <taxon>Bacteria</taxon>
        <taxon>Pseudomonadati</taxon>
        <taxon>Verrucomicrobiota</taxon>
        <taxon>Opitutia</taxon>
        <taxon>Puniceicoccales</taxon>
        <taxon>Puniceicoccales incertae sedis</taxon>
        <taxon>Candidatus Moanibacter</taxon>
    </lineage>
</organism>
<evidence type="ECO:0008006" key="3">
    <source>
        <dbReference type="Google" id="ProtNLM"/>
    </source>
</evidence>